<feature type="transmembrane region" description="Helical" evidence="1">
    <location>
        <begin position="7"/>
        <end position="30"/>
    </location>
</feature>
<keyword evidence="3" id="KW-1185">Reference proteome</keyword>
<sequence>MQFSRNDILFVAVGAILGAAVGLAVKLGWLATYASFPHYLFVLIGMGLIEVVVGFVTGRPPGTLVGMPARIAAFVAGVGALMLVAGAIS</sequence>
<proteinExistence type="predicted"/>
<keyword evidence="1" id="KW-0472">Membrane</keyword>
<dbReference type="EMBL" id="QQTP01000018">
    <property type="protein sequence ID" value="RDJ20436.1"/>
    <property type="molecule type" value="Genomic_DNA"/>
</dbReference>
<evidence type="ECO:0000313" key="3">
    <source>
        <dbReference type="Proteomes" id="UP000255207"/>
    </source>
</evidence>
<protein>
    <submittedName>
        <fullName evidence="2">Uncharacterized protein</fullName>
    </submittedName>
</protein>
<evidence type="ECO:0000256" key="1">
    <source>
        <dbReference type="SAM" id="Phobius"/>
    </source>
</evidence>
<comment type="caution">
    <text evidence="2">The sequence shown here is derived from an EMBL/GenBank/DDBJ whole genome shotgun (WGS) entry which is preliminary data.</text>
</comment>
<dbReference type="Proteomes" id="UP000255207">
    <property type="component" value="Unassembled WGS sequence"/>
</dbReference>
<dbReference type="RefSeq" id="WP_114831890.1">
    <property type="nucleotide sequence ID" value="NZ_QQTO01000010.1"/>
</dbReference>
<organism evidence="2 3">
    <name type="scientific">Bosea caraganae</name>
    <dbReference type="NCBI Taxonomy" id="2763117"/>
    <lineage>
        <taxon>Bacteria</taxon>
        <taxon>Pseudomonadati</taxon>
        <taxon>Pseudomonadota</taxon>
        <taxon>Alphaproteobacteria</taxon>
        <taxon>Hyphomicrobiales</taxon>
        <taxon>Boseaceae</taxon>
        <taxon>Bosea</taxon>
    </lineage>
</organism>
<keyword evidence="1" id="KW-0812">Transmembrane</keyword>
<feature type="transmembrane region" description="Helical" evidence="1">
    <location>
        <begin position="36"/>
        <end position="57"/>
    </location>
</feature>
<dbReference type="OrthoDB" id="8163625at2"/>
<dbReference type="AlphaFoldDB" id="A0A370KZZ9"/>
<reference evidence="3" key="1">
    <citation type="submission" date="2018-07" db="EMBL/GenBank/DDBJ databases">
        <authorList>
            <person name="Safronova V.I."/>
            <person name="Chirak E.R."/>
            <person name="Sazanova A.L."/>
        </authorList>
    </citation>
    <scope>NUCLEOTIDE SEQUENCE [LARGE SCALE GENOMIC DNA]</scope>
    <source>
        <strain evidence="3">RCAM04685</strain>
    </source>
</reference>
<keyword evidence="1" id="KW-1133">Transmembrane helix</keyword>
<evidence type="ECO:0000313" key="2">
    <source>
        <dbReference type="EMBL" id="RDJ20436.1"/>
    </source>
</evidence>
<accession>A0A370KZZ9</accession>
<name>A0A370KZZ9_9HYPH</name>
<gene>
    <name evidence="2" type="ORF">DWE98_24230</name>
</gene>
<feature type="transmembrane region" description="Helical" evidence="1">
    <location>
        <begin position="69"/>
        <end position="88"/>
    </location>
</feature>